<protein>
    <submittedName>
        <fullName evidence="1">Uncharacterized protein</fullName>
    </submittedName>
</protein>
<dbReference type="AlphaFoldDB" id="A0A0C3PDS5"/>
<keyword evidence="2" id="KW-1185">Reference proteome</keyword>
<dbReference type="HOGENOM" id="CLU_1768866_0_0_1"/>
<evidence type="ECO:0000313" key="1">
    <source>
        <dbReference type="EMBL" id="KIO11930.1"/>
    </source>
</evidence>
<proteinExistence type="predicted"/>
<dbReference type="EMBL" id="KN831949">
    <property type="protein sequence ID" value="KIO11930.1"/>
    <property type="molecule type" value="Genomic_DNA"/>
</dbReference>
<dbReference type="InParanoid" id="A0A0C3PDS5"/>
<evidence type="ECO:0000313" key="2">
    <source>
        <dbReference type="Proteomes" id="UP000054217"/>
    </source>
</evidence>
<reference evidence="1 2" key="1">
    <citation type="submission" date="2014-04" db="EMBL/GenBank/DDBJ databases">
        <authorList>
            <consortium name="DOE Joint Genome Institute"/>
            <person name="Kuo A."/>
            <person name="Kohler A."/>
            <person name="Costa M.D."/>
            <person name="Nagy L.G."/>
            <person name="Floudas D."/>
            <person name="Copeland A."/>
            <person name="Barry K.W."/>
            <person name="Cichocki N."/>
            <person name="Veneault-Fourrey C."/>
            <person name="LaButti K."/>
            <person name="Lindquist E.A."/>
            <person name="Lipzen A."/>
            <person name="Lundell T."/>
            <person name="Morin E."/>
            <person name="Murat C."/>
            <person name="Sun H."/>
            <person name="Tunlid A."/>
            <person name="Henrissat B."/>
            <person name="Grigoriev I.V."/>
            <person name="Hibbett D.S."/>
            <person name="Martin F."/>
            <person name="Nordberg H.P."/>
            <person name="Cantor M.N."/>
            <person name="Hua S.X."/>
        </authorList>
    </citation>
    <scope>NUCLEOTIDE SEQUENCE [LARGE SCALE GENOMIC DNA]</scope>
    <source>
        <strain evidence="1 2">Marx 270</strain>
    </source>
</reference>
<accession>A0A0C3PDS5</accession>
<dbReference type="Proteomes" id="UP000054217">
    <property type="component" value="Unassembled WGS sequence"/>
</dbReference>
<name>A0A0C3PDS5_PISTI</name>
<organism evidence="1 2">
    <name type="scientific">Pisolithus tinctorius Marx 270</name>
    <dbReference type="NCBI Taxonomy" id="870435"/>
    <lineage>
        <taxon>Eukaryota</taxon>
        <taxon>Fungi</taxon>
        <taxon>Dikarya</taxon>
        <taxon>Basidiomycota</taxon>
        <taxon>Agaricomycotina</taxon>
        <taxon>Agaricomycetes</taxon>
        <taxon>Agaricomycetidae</taxon>
        <taxon>Boletales</taxon>
        <taxon>Sclerodermatineae</taxon>
        <taxon>Pisolithaceae</taxon>
        <taxon>Pisolithus</taxon>
    </lineage>
</organism>
<sequence length="154" mass="17118">MEQARGRHVRWMNVSPNKPYSYHHLTISNTECDPRTVNHQSSHFTGGRVRIVDKAPPVTSESGCDSRPCEVVSCYGLLPVSKRPRPGNAGSSFASPSSVLEASIFPNQNVSVLVSRRGTLCGWQDLQRWDCDSGRECLNSEKPRDTTGESIRME</sequence>
<gene>
    <name evidence="1" type="ORF">M404DRAFT_805603</name>
</gene>
<reference evidence="2" key="2">
    <citation type="submission" date="2015-01" db="EMBL/GenBank/DDBJ databases">
        <title>Evolutionary Origins and Diversification of the Mycorrhizal Mutualists.</title>
        <authorList>
            <consortium name="DOE Joint Genome Institute"/>
            <consortium name="Mycorrhizal Genomics Consortium"/>
            <person name="Kohler A."/>
            <person name="Kuo A."/>
            <person name="Nagy L.G."/>
            <person name="Floudas D."/>
            <person name="Copeland A."/>
            <person name="Barry K.W."/>
            <person name="Cichocki N."/>
            <person name="Veneault-Fourrey C."/>
            <person name="LaButti K."/>
            <person name="Lindquist E.A."/>
            <person name="Lipzen A."/>
            <person name="Lundell T."/>
            <person name="Morin E."/>
            <person name="Murat C."/>
            <person name="Riley R."/>
            <person name="Ohm R."/>
            <person name="Sun H."/>
            <person name="Tunlid A."/>
            <person name="Henrissat B."/>
            <person name="Grigoriev I.V."/>
            <person name="Hibbett D.S."/>
            <person name="Martin F."/>
        </authorList>
    </citation>
    <scope>NUCLEOTIDE SEQUENCE [LARGE SCALE GENOMIC DNA]</scope>
    <source>
        <strain evidence="2">Marx 270</strain>
    </source>
</reference>